<evidence type="ECO:0000313" key="2">
    <source>
        <dbReference type="EMBL" id="KAF5251105.1"/>
    </source>
</evidence>
<dbReference type="Proteomes" id="UP000573603">
    <property type="component" value="Unassembled WGS sequence"/>
</dbReference>
<evidence type="ECO:0000256" key="1">
    <source>
        <dbReference type="SAM" id="MobiDB-lite"/>
    </source>
</evidence>
<accession>A0A8H5E8K5</accession>
<comment type="caution">
    <text evidence="2">The sequence shown here is derived from an EMBL/GenBank/DDBJ whole genome shotgun (WGS) entry which is preliminary data.</text>
</comment>
<feature type="compositionally biased region" description="Polar residues" evidence="1">
    <location>
        <begin position="140"/>
        <end position="150"/>
    </location>
</feature>
<proteinExistence type="predicted"/>
<evidence type="ECO:0000313" key="3">
    <source>
        <dbReference type="Proteomes" id="UP000573603"/>
    </source>
</evidence>
<dbReference type="AlphaFoldDB" id="A0A8H5E8K5"/>
<feature type="compositionally biased region" description="Basic residues" evidence="1">
    <location>
        <begin position="123"/>
        <end position="139"/>
    </location>
</feature>
<dbReference type="EMBL" id="JABEVY010000075">
    <property type="protein sequence ID" value="KAF5251105.1"/>
    <property type="molecule type" value="Genomic_DNA"/>
</dbReference>
<gene>
    <name evidence="2" type="ORF">FANTH_3768</name>
</gene>
<feature type="region of interest" description="Disordered" evidence="1">
    <location>
        <begin position="119"/>
        <end position="150"/>
    </location>
</feature>
<sequence length="150" mass="16974">MFASRSHLHNSSVSMDTAPCDVYRCWNSPCAFPSWPRRDSLSESDREEQPTSYLSDDDLFLSKHFDDDAQSVSSAVSCSPGAMASPPNVITDFELIQAERERQAALQRNCLRIVAVEKERRRAAARKQPRSSRKKRPKTKLTSINEKAVE</sequence>
<protein>
    <submittedName>
        <fullName evidence="2">Uncharacterized protein</fullName>
    </submittedName>
</protein>
<name>A0A8H5E8K5_9HYPO</name>
<reference evidence="2 3" key="1">
    <citation type="journal article" date="2020" name="BMC Genomics">
        <title>Correction to: Identification and distribution of gene clusters required for synthesis of sphingolipid metabolism inhibitors in diverse species of the filamentous fungus Fusarium.</title>
        <authorList>
            <person name="Kim H.S."/>
            <person name="Lohmar J.M."/>
            <person name="Busman M."/>
            <person name="Brown D.W."/>
            <person name="Naumann T.A."/>
            <person name="Divon H.H."/>
            <person name="Lysoe E."/>
            <person name="Uhlig S."/>
            <person name="Proctor R.H."/>
        </authorList>
    </citation>
    <scope>NUCLEOTIDE SEQUENCE [LARGE SCALE GENOMIC DNA]</scope>
    <source>
        <strain evidence="2 3">NRRL 25214</strain>
    </source>
</reference>
<organism evidence="2 3">
    <name type="scientific">Fusarium anthophilum</name>
    <dbReference type="NCBI Taxonomy" id="48485"/>
    <lineage>
        <taxon>Eukaryota</taxon>
        <taxon>Fungi</taxon>
        <taxon>Dikarya</taxon>
        <taxon>Ascomycota</taxon>
        <taxon>Pezizomycotina</taxon>
        <taxon>Sordariomycetes</taxon>
        <taxon>Hypocreomycetidae</taxon>
        <taxon>Hypocreales</taxon>
        <taxon>Nectriaceae</taxon>
        <taxon>Fusarium</taxon>
        <taxon>Fusarium fujikuroi species complex</taxon>
    </lineage>
</organism>
<keyword evidence="3" id="KW-1185">Reference proteome</keyword>